<dbReference type="EMBL" id="CP017717">
    <property type="protein sequence ID" value="AQZ67570.1"/>
    <property type="molecule type" value="Genomic_DNA"/>
</dbReference>
<feature type="region of interest" description="Disordered" evidence="1">
    <location>
        <begin position="62"/>
        <end position="94"/>
    </location>
</feature>
<proteinExistence type="predicted"/>
<dbReference type="AlphaFoldDB" id="A0A1V0ABG0"/>
<reference evidence="3" key="1">
    <citation type="journal article" date="2017" name="Med. Chem. Commun.">
        <title>Nonomuraea sp. ATCC 55076 harbours the largest actinomycete chromosome to date and the kistamicin biosynthetic gene cluster.</title>
        <authorList>
            <person name="Nazari B."/>
            <person name="Forneris C.C."/>
            <person name="Gibson M.I."/>
            <person name="Moon K."/>
            <person name="Schramma K.R."/>
            <person name="Seyedsayamdost M.R."/>
        </authorList>
    </citation>
    <scope>NUCLEOTIDE SEQUENCE [LARGE SCALE GENOMIC DNA]</scope>
    <source>
        <strain evidence="3">ATCC 55076</strain>
    </source>
</reference>
<organism evidence="2 3">
    <name type="scientific">[Actinomadura] parvosata subsp. kistnae</name>
    <dbReference type="NCBI Taxonomy" id="1909395"/>
    <lineage>
        <taxon>Bacteria</taxon>
        <taxon>Bacillati</taxon>
        <taxon>Actinomycetota</taxon>
        <taxon>Actinomycetes</taxon>
        <taxon>Streptosporangiales</taxon>
        <taxon>Streptosporangiaceae</taxon>
        <taxon>Nonomuraea</taxon>
    </lineage>
</organism>
<evidence type="ECO:0000256" key="1">
    <source>
        <dbReference type="SAM" id="MobiDB-lite"/>
    </source>
</evidence>
<evidence type="ECO:0000313" key="2">
    <source>
        <dbReference type="EMBL" id="AQZ67570.1"/>
    </source>
</evidence>
<feature type="compositionally biased region" description="Basic residues" evidence="1">
    <location>
        <begin position="63"/>
        <end position="94"/>
    </location>
</feature>
<keyword evidence="3" id="KW-1185">Reference proteome</keyword>
<dbReference type="Proteomes" id="UP000190797">
    <property type="component" value="Chromosome"/>
</dbReference>
<name>A0A1V0ABG0_9ACTN</name>
<gene>
    <name evidence="2" type="ORF">BKM31_44390</name>
</gene>
<sequence length="94" mass="10742">MPMPQLPRLLRLPLPWLALTSLAETRLARPTLALTPLALARLALTSLAPAFGIRHLAFTAVQPRRRHEHRLRPPARRSSRRRSPRSLIRRRPGP</sequence>
<evidence type="ECO:0000313" key="3">
    <source>
        <dbReference type="Proteomes" id="UP000190797"/>
    </source>
</evidence>
<dbReference type="KEGG" id="noa:BKM31_44390"/>
<protein>
    <submittedName>
        <fullName evidence="2">Uncharacterized protein</fullName>
    </submittedName>
</protein>
<accession>A0A1V0ABG0</accession>